<dbReference type="CDD" id="cd00144">
    <property type="entry name" value="MPP_PPP_family"/>
    <property type="match status" value="1"/>
</dbReference>
<dbReference type="InterPro" id="IPR004843">
    <property type="entry name" value="Calcineurin-like_PHP"/>
</dbReference>
<evidence type="ECO:0000256" key="2">
    <source>
        <dbReference type="ARBA" id="ARBA00022723"/>
    </source>
</evidence>
<feature type="domain" description="Serine/threonine specific protein phosphatases" evidence="9">
    <location>
        <begin position="131"/>
        <end position="136"/>
    </location>
</feature>
<evidence type="ECO:0000256" key="5">
    <source>
        <dbReference type="ARBA" id="ARBA00023211"/>
    </source>
</evidence>
<evidence type="ECO:0000313" key="11">
    <source>
        <dbReference type="Proteomes" id="UP000179807"/>
    </source>
</evidence>
<dbReference type="InterPro" id="IPR029052">
    <property type="entry name" value="Metallo-depent_PP-like"/>
</dbReference>
<sequence length="408" mass="46241">MTKSSPEAIAMRILTLYQKHFSIDPEIYATQKKPLSLPTFSISDLSSLCDYVRALLGSSPIVQYIESPVIIVGDLHGHILDLFRILRIHGLPDKTRYLFLGDIVDRGEFSIETVTLIFALKALFTNNVYIIRGNHEFDVMCSRCGFQKEILQTYKSIELFHSFIEAFNYMPLLAVVNDSIVCVHGGIGPDMFSVNQVNCYERPIEEFTDPTLSALLWSDPHKDAEEFKESTRGCGHFFGEAPLTEFLDLNSKKLMVRAHECVQDGCEFMFNEKIVTVFSASNYCGLVMNQAAVLIIPKGRTEKCQVASYPPLQYLKRECVNFQKLFAPNEAKLAKSHFATSASLICTIRTNAKISRVLRHFPSDVPKEHIQENKSEREIQQSSCPVKRNLFPISSAKSQSIIRFQFPT</sequence>
<comment type="catalytic activity">
    <reaction evidence="6">
        <text>O-phospho-L-seryl-[protein] + H2O = L-seryl-[protein] + phosphate</text>
        <dbReference type="Rhea" id="RHEA:20629"/>
        <dbReference type="Rhea" id="RHEA-COMP:9863"/>
        <dbReference type="Rhea" id="RHEA-COMP:11604"/>
        <dbReference type="ChEBI" id="CHEBI:15377"/>
        <dbReference type="ChEBI" id="CHEBI:29999"/>
        <dbReference type="ChEBI" id="CHEBI:43474"/>
        <dbReference type="ChEBI" id="CHEBI:83421"/>
        <dbReference type="EC" id="3.1.3.16"/>
    </reaction>
</comment>
<evidence type="ECO:0000256" key="4">
    <source>
        <dbReference type="ARBA" id="ARBA00022912"/>
    </source>
</evidence>
<evidence type="ECO:0000313" key="10">
    <source>
        <dbReference type="EMBL" id="OHT09061.1"/>
    </source>
</evidence>
<comment type="cofactor">
    <cofactor evidence="1">
        <name>Mn(2+)</name>
        <dbReference type="ChEBI" id="CHEBI:29035"/>
    </cofactor>
</comment>
<dbReference type="GeneID" id="94826719"/>
<dbReference type="PANTHER" id="PTHR11668:SF300">
    <property type="entry name" value="SERINE_THREONINE-PROTEIN PHOSPHATASE"/>
    <property type="match status" value="1"/>
</dbReference>
<dbReference type="PANTHER" id="PTHR11668">
    <property type="entry name" value="SERINE/THREONINE PROTEIN PHOSPHATASE"/>
    <property type="match status" value="1"/>
</dbReference>
<dbReference type="VEuPathDB" id="TrichDB:TRFO_04631"/>
<dbReference type="EMBL" id="MLAK01000649">
    <property type="protein sequence ID" value="OHT09061.1"/>
    <property type="molecule type" value="Genomic_DNA"/>
</dbReference>
<keyword evidence="2" id="KW-0479">Metal-binding</keyword>
<evidence type="ECO:0000259" key="9">
    <source>
        <dbReference type="PROSITE" id="PS00125"/>
    </source>
</evidence>
<dbReference type="InterPro" id="IPR050341">
    <property type="entry name" value="PP1_catalytic_subunit"/>
</dbReference>
<dbReference type="PRINTS" id="PR00114">
    <property type="entry name" value="STPHPHTASE"/>
</dbReference>
<dbReference type="GO" id="GO:0004722">
    <property type="term" value="F:protein serine/threonine phosphatase activity"/>
    <property type="evidence" value="ECO:0007669"/>
    <property type="project" value="UniProtKB-EC"/>
</dbReference>
<dbReference type="AlphaFoldDB" id="A0A1J4KIB5"/>
<dbReference type="Pfam" id="PF00149">
    <property type="entry name" value="Metallophos"/>
    <property type="match status" value="1"/>
</dbReference>
<keyword evidence="4" id="KW-0904">Protein phosphatase</keyword>
<dbReference type="Gene3D" id="3.60.21.10">
    <property type="match status" value="1"/>
</dbReference>
<dbReference type="GO" id="GO:0005737">
    <property type="term" value="C:cytoplasm"/>
    <property type="evidence" value="ECO:0007669"/>
    <property type="project" value="TreeGrafter"/>
</dbReference>
<organism evidence="10 11">
    <name type="scientific">Tritrichomonas foetus</name>
    <dbReference type="NCBI Taxonomy" id="1144522"/>
    <lineage>
        <taxon>Eukaryota</taxon>
        <taxon>Metamonada</taxon>
        <taxon>Parabasalia</taxon>
        <taxon>Tritrichomonadida</taxon>
        <taxon>Tritrichomonadidae</taxon>
        <taxon>Tritrichomonas</taxon>
    </lineage>
</organism>
<dbReference type="RefSeq" id="XP_068362197.1">
    <property type="nucleotide sequence ID" value="XM_068492015.1"/>
</dbReference>
<dbReference type="GO" id="GO:0005634">
    <property type="term" value="C:nucleus"/>
    <property type="evidence" value="ECO:0007669"/>
    <property type="project" value="TreeGrafter"/>
</dbReference>
<evidence type="ECO:0000256" key="1">
    <source>
        <dbReference type="ARBA" id="ARBA00001936"/>
    </source>
</evidence>
<keyword evidence="3 8" id="KW-0378">Hydrolase</keyword>
<comment type="catalytic activity">
    <reaction evidence="7 8">
        <text>O-phospho-L-threonyl-[protein] + H2O = L-threonyl-[protein] + phosphate</text>
        <dbReference type="Rhea" id="RHEA:47004"/>
        <dbReference type="Rhea" id="RHEA-COMP:11060"/>
        <dbReference type="Rhea" id="RHEA-COMP:11605"/>
        <dbReference type="ChEBI" id="CHEBI:15377"/>
        <dbReference type="ChEBI" id="CHEBI:30013"/>
        <dbReference type="ChEBI" id="CHEBI:43474"/>
        <dbReference type="ChEBI" id="CHEBI:61977"/>
        <dbReference type="EC" id="3.1.3.16"/>
    </reaction>
</comment>
<dbReference type="SUPFAM" id="SSF56300">
    <property type="entry name" value="Metallo-dependent phosphatases"/>
    <property type="match status" value="1"/>
</dbReference>
<reference evidence="10" key="1">
    <citation type="submission" date="2016-10" db="EMBL/GenBank/DDBJ databases">
        <authorList>
            <person name="Benchimol M."/>
            <person name="Almeida L.G."/>
            <person name="Vasconcelos A.T."/>
            <person name="Perreira-Neves A."/>
            <person name="Rosa I.A."/>
            <person name="Tasca T."/>
            <person name="Bogo M.R."/>
            <person name="de Souza W."/>
        </authorList>
    </citation>
    <scope>NUCLEOTIDE SEQUENCE [LARGE SCALE GENOMIC DNA]</scope>
    <source>
        <strain evidence="10">K</strain>
    </source>
</reference>
<dbReference type="PROSITE" id="PS00125">
    <property type="entry name" value="SER_THR_PHOSPHATASE"/>
    <property type="match status" value="1"/>
</dbReference>
<evidence type="ECO:0000256" key="6">
    <source>
        <dbReference type="ARBA" id="ARBA00047761"/>
    </source>
</evidence>
<keyword evidence="5" id="KW-0464">Manganese</keyword>
<comment type="similarity">
    <text evidence="8">Belongs to the PPP phosphatase family.</text>
</comment>
<gene>
    <name evidence="10" type="ORF">TRFO_04631</name>
</gene>
<dbReference type="Proteomes" id="UP000179807">
    <property type="component" value="Unassembled WGS sequence"/>
</dbReference>
<dbReference type="InterPro" id="IPR006186">
    <property type="entry name" value="Ser/Thr-sp_prot-phosphatase"/>
</dbReference>
<dbReference type="SMART" id="SM00156">
    <property type="entry name" value="PP2Ac"/>
    <property type="match status" value="1"/>
</dbReference>
<dbReference type="GO" id="GO:0046872">
    <property type="term" value="F:metal ion binding"/>
    <property type="evidence" value="ECO:0007669"/>
    <property type="project" value="UniProtKB-KW"/>
</dbReference>
<protein>
    <recommendedName>
        <fullName evidence="8">Serine/threonine-protein phosphatase</fullName>
        <ecNumber evidence="8">3.1.3.16</ecNumber>
    </recommendedName>
</protein>
<accession>A0A1J4KIB5</accession>
<evidence type="ECO:0000256" key="3">
    <source>
        <dbReference type="ARBA" id="ARBA00022801"/>
    </source>
</evidence>
<evidence type="ECO:0000256" key="8">
    <source>
        <dbReference type="RuleBase" id="RU004273"/>
    </source>
</evidence>
<proteinExistence type="inferred from homology"/>
<comment type="caution">
    <text evidence="10">The sequence shown here is derived from an EMBL/GenBank/DDBJ whole genome shotgun (WGS) entry which is preliminary data.</text>
</comment>
<evidence type="ECO:0000256" key="7">
    <source>
        <dbReference type="ARBA" id="ARBA00048336"/>
    </source>
</evidence>
<dbReference type="EC" id="3.1.3.16" evidence="8"/>
<keyword evidence="11" id="KW-1185">Reference proteome</keyword>
<name>A0A1J4KIB5_9EUKA</name>